<gene>
    <name evidence="1" type="ORF">T05_84</name>
</gene>
<name>A0A0V0UH08_9BILA</name>
<keyword evidence="2" id="KW-1185">Reference proteome</keyword>
<sequence>MVTQCKLTPLFFLTVDNEMVKGAAVPTVTTTTKLHLRITFTFL</sequence>
<reference evidence="1 2" key="1">
    <citation type="submission" date="2015-01" db="EMBL/GenBank/DDBJ databases">
        <title>Evolution of Trichinella species and genotypes.</title>
        <authorList>
            <person name="Korhonen P.K."/>
            <person name="Edoardo P."/>
            <person name="Giuseppe L.R."/>
            <person name="Gasser R.B."/>
        </authorList>
    </citation>
    <scope>NUCLEOTIDE SEQUENCE [LARGE SCALE GENOMIC DNA]</scope>
    <source>
        <strain evidence="1">ISS417</strain>
    </source>
</reference>
<evidence type="ECO:0000313" key="2">
    <source>
        <dbReference type="Proteomes" id="UP000055048"/>
    </source>
</evidence>
<dbReference type="Proteomes" id="UP000055048">
    <property type="component" value="Unassembled WGS sequence"/>
</dbReference>
<accession>A0A0V0UH08</accession>
<proteinExistence type="predicted"/>
<evidence type="ECO:0000313" key="1">
    <source>
        <dbReference type="EMBL" id="KRX49939.1"/>
    </source>
</evidence>
<dbReference type="EMBL" id="JYDJ01000011">
    <property type="protein sequence ID" value="KRX49939.1"/>
    <property type="molecule type" value="Genomic_DNA"/>
</dbReference>
<comment type="caution">
    <text evidence="1">The sequence shown here is derived from an EMBL/GenBank/DDBJ whole genome shotgun (WGS) entry which is preliminary data.</text>
</comment>
<protein>
    <submittedName>
        <fullName evidence="1">Uncharacterized protein</fullName>
    </submittedName>
</protein>
<dbReference type="AlphaFoldDB" id="A0A0V0UH08"/>
<organism evidence="1 2">
    <name type="scientific">Trichinella murrelli</name>
    <dbReference type="NCBI Taxonomy" id="144512"/>
    <lineage>
        <taxon>Eukaryota</taxon>
        <taxon>Metazoa</taxon>
        <taxon>Ecdysozoa</taxon>
        <taxon>Nematoda</taxon>
        <taxon>Enoplea</taxon>
        <taxon>Dorylaimia</taxon>
        <taxon>Trichinellida</taxon>
        <taxon>Trichinellidae</taxon>
        <taxon>Trichinella</taxon>
    </lineage>
</organism>